<evidence type="ECO:0000256" key="2">
    <source>
        <dbReference type="ARBA" id="ARBA00022759"/>
    </source>
</evidence>
<feature type="region of interest" description="Disordered" evidence="4">
    <location>
        <begin position="319"/>
        <end position="346"/>
    </location>
</feature>
<feature type="domain" description="Type II restriction enzyme NaeI" evidence="5">
    <location>
        <begin position="19"/>
        <end position="322"/>
    </location>
</feature>
<dbReference type="InterPro" id="IPR037057">
    <property type="entry name" value="DNA_rep_MutH/T2_RE_sf"/>
</dbReference>
<evidence type="ECO:0000259" key="5">
    <source>
        <dbReference type="Pfam" id="PF09126"/>
    </source>
</evidence>
<dbReference type="GO" id="GO:0003677">
    <property type="term" value="F:DNA binding"/>
    <property type="evidence" value="ECO:0007669"/>
    <property type="project" value="InterPro"/>
</dbReference>
<dbReference type="GO" id="GO:0009307">
    <property type="term" value="P:DNA restriction-modification system"/>
    <property type="evidence" value="ECO:0007669"/>
    <property type="project" value="InterPro"/>
</dbReference>
<dbReference type="InterPro" id="IPR036388">
    <property type="entry name" value="WH-like_DNA-bd_sf"/>
</dbReference>
<dbReference type="Gene3D" id="1.10.10.10">
    <property type="entry name" value="Winged helix-like DNA-binding domain superfamily/Winged helix DNA-binding domain"/>
    <property type="match status" value="1"/>
</dbReference>
<dbReference type="Gene3D" id="3.40.600.10">
    <property type="entry name" value="DNA mismatch repair MutH/Restriction endonuclease, type II"/>
    <property type="match status" value="1"/>
</dbReference>
<dbReference type="Pfam" id="PF09126">
    <property type="entry name" value="NaeI"/>
    <property type="match status" value="1"/>
</dbReference>
<dbReference type="CDD" id="cd22338">
    <property type="entry name" value="NaeI-like"/>
    <property type="match status" value="1"/>
</dbReference>
<keyword evidence="7" id="KW-1185">Reference proteome</keyword>
<dbReference type="InterPro" id="IPR015210">
    <property type="entry name" value="NaeI"/>
</dbReference>
<name>A0A1J4NSC0_9ACTN</name>
<dbReference type="InterPro" id="IPR011335">
    <property type="entry name" value="Restrct_endonuc-II-like"/>
</dbReference>
<dbReference type="STRING" id="1428628.WN71_024685"/>
<evidence type="ECO:0000313" key="6">
    <source>
        <dbReference type="EMBL" id="OIJ65227.1"/>
    </source>
</evidence>
<dbReference type="Proteomes" id="UP000034196">
    <property type="component" value="Unassembled WGS sequence"/>
</dbReference>
<gene>
    <name evidence="6" type="ORF">WN71_024685</name>
</gene>
<accession>A0A1J4NSC0</accession>
<keyword evidence="3" id="KW-0378">Hydrolase</keyword>
<dbReference type="SUPFAM" id="SSF52980">
    <property type="entry name" value="Restriction endonuclease-like"/>
    <property type="match status" value="1"/>
</dbReference>
<keyword evidence="1" id="KW-0540">Nuclease</keyword>
<organism evidence="6 7">
    <name type="scientific">Streptomyces mangrovisoli</name>
    <dbReference type="NCBI Taxonomy" id="1428628"/>
    <lineage>
        <taxon>Bacteria</taxon>
        <taxon>Bacillati</taxon>
        <taxon>Actinomycetota</taxon>
        <taxon>Actinomycetes</taxon>
        <taxon>Kitasatosporales</taxon>
        <taxon>Streptomycetaceae</taxon>
        <taxon>Streptomyces</taxon>
    </lineage>
</organism>
<sequence>MTLFDYDITSADNEDPELEKVHRHLLQLDPDGAVFGRVLRETIDQLLDGEHTGRFDWRDLHKTEKTHAGTLVEINLQREFKFASHAEDSTIHMDYLIEGVEVDCKFSQKRYGWMIPPEALGEVCLVVWADDHQSLWGAGLLRADRSALTMSEGMTKKGNRDGKFRLTREHHGLVRWLWHDKPLRENLLLHLPADVRASILNPPGGRVDSGQARVNALFSRIHNVAIDREVIRTLGKQRDYMARVREDKSSKNRARTKLRPDGIIILGQSRLHQKIAEELGGEVPRNGEFVAHRVRRAQPGDDSSRVAEIEGELWTIASPSDPWETAPKLPTKEQAPTPHLTNYDLI</sequence>
<dbReference type="AlphaFoldDB" id="A0A1J4NSC0"/>
<evidence type="ECO:0000313" key="7">
    <source>
        <dbReference type="Proteomes" id="UP000034196"/>
    </source>
</evidence>
<dbReference type="GO" id="GO:0009036">
    <property type="term" value="F:type II site-specific deoxyribonuclease activity"/>
    <property type="evidence" value="ECO:0007669"/>
    <property type="project" value="InterPro"/>
</dbReference>
<dbReference type="RefSeq" id="WP_046584096.1">
    <property type="nucleotide sequence ID" value="NZ_LAVA02000061.1"/>
</dbReference>
<evidence type="ECO:0000256" key="3">
    <source>
        <dbReference type="ARBA" id="ARBA00022801"/>
    </source>
</evidence>
<proteinExistence type="predicted"/>
<protein>
    <submittedName>
        <fullName evidence="6">Restriction endonuclease</fullName>
    </submittedName>
</protein>
<evidence type="ECO:0000256" key="1">
    <source>
        <dbReference type="ARBA" id="ARBA00022722"/>
    </source>
</evidence>
<reference evidence="6" key="1">
    <citation type="submission" date="2016-10" db="EMBL/GenBank/DDBJ databases">
        <title>Genome sequence of Streptomyces mangrovisoli MUSC 149.</title>
        <authorList>
            <person name="Lee L.-H."/>
            <person name="Ser H.-L."/>
        </authorList>
    </citation>
    <scope>NUCLEOTIDE SEQUENCE [LARGE SCALE GENOMIC DNA]</scope>
    <source>
        <strain evidence="6">MUSC 149</strain>
    </source>
</reference>
<dbReference type="EMBL" id="LAVA02000061">
    <property type="protein sequence ID" value="OIJ65227.1"/>
    <property type="molecule type" value="Genomic_DNA"/>
</dbReference>
<comment type="caution">
    <text evidence="6">The sequence shown here is derived from an EMBL/GenBank/DDBJ whole genome shotgun (WGS) entry which is preliminary data.</text>
</comment>
<dbReference type="OrthoDB" id="9179812at2"/>
<evidence type="ECO:0000256" key="4">
    <source>
        <dbReference type="SAM" id="MobiDB-lite"/>
    </source>
</evidence>
<keyword evidence="2 6" id="KW-0255">Endonuclease</keyword>